<reference evidence="1 2" key="1">
    <citation type="submission" date="2017-08" db="EMBL/GenBank/DDBJ databases">
        <title>The whole genome shortgun sequences of strain Leeuwenhoekiella nanhaiensis G18 from the South China Sea.</title>
        <authorList>
            <person name="Liu Q."/>
        </authorList>
    </citation>
    <scope>NUCLEOTIDE SEQUENCE [LARGE SCALE GENOMIC DNA]</scope>
    <source>
        <strain evidence="1 2">G18</strain>
    </source>
</reference>
<proteinExistence type="predicted"/>
<dbReference type="Pfam" id="PF08907">
    <property type="entry name" value="DUF1853"/>
    <property type="match status" value="1"/>
</dbReference>
<evidence type="ECO:0008006" key="3">
    <source>
        <dbReference type="Google" id="ProtNLM"/>
    </source>
</evidence>
<dbReference type="Proteomes" id="UP000229433">
    <property type="component" value="Unassembled WGS sequence"/>
</dbReference>
<dbReference type="AlphaFoldDB" id="A0A2G1VTX1"/>
<sequence length="289" mass="34287">MIAEIAIYHQTYLIELNSHNSLQRQYKGFIETAQLSFAETELPYGLFRLNRFPEALPKDFKMPHPIRLGQRMEVFMEVALALEYEVLAKNLQIIHEKRTLGEFDFIIRSKDGGKPIHLEMVYKFYFLRPELGGNWIDQLQGPNGRDHLKLKLEKMQGHQFPLLHEPEAHPYLKELGLNPDELEQNLFFKAQIFVPVNYNDSLGHKPFTDAISGNYFSFQELDNLNRQEFCFYIPFKNDWVAQPESADMFEPFKTFYKKISATLNEQRSVLFWMYSAETQQFKRHFASWW</sequence>
<evidence type="ECO:0000313" key="1">
    <source>
        <dbReference type="EMBL" id="PHQ30233.1"/>
    </source>
</evidence>
<dbReference type="OrthoDB" id="1466769at2"/>
<organism evidence="1 2">
    <name type="scientific">Leeuwenhoekiella nanhaiensis</name>
    <dbReference type="NCBI Taxonomy" id="1655491"/>
    <lineage>
        <taxon>Bacteria</taxon>
        <taxon>Pseudomonadati</taxon>
        <taxon>Bacteroidota</taxon>
        <taxon>Flavobacteriia</taxon>
        <taxon>Flavobacteriales</taxon>
        <taxon>Flavobacteriaceae</taxon>
        <taxon>Leeuwenhoekiella</taxon>
    </lineage>
</organism>
<protein>
    <recommendedName>
        <fullName evidence="3">DUF1853 domain-containing protein</fullName>
    </recommendedName>
</protein>
<accession>A0A2G1VTX1</accession>
<name>A0A2G1VTX1_9FLAO</name>
<keyword evidence="2" id="KW-1185">Reference proteome</keyword>
<dbReference type="RefSeq" id="WP_099645067.1">
    <property type="nucleotide sequence ID" value="NZ_KZ319288.1"/>
</dbReference>
<dbReference type="EMBL" id="NQXA01000002">
    <property type="protein sequence ID" value="PHQ30233.1"/>
    <property type="molecule type" value="Genomic_DNA"/>
</dbReference>
<evidence type="ECO:0000313" key="2">
    <source>
        <dbReference type="Proteomes" id="UP000229433"/>
    </source>
</evidence>
<dbReference type="InterPro" id="IPR015003">
    <property type="entry name" value="DUF1853"/>
</dbReference>
<comment type="caution">
    <text evidence="1">The sequence shown here is derived from an EMBL/GenBank/DDBJ whole genome shotgun (WGS) entry which is preliminary data.</text>
</comment>
<gene>
    <name evidence="1" type="ORF">CJ305_04525</name>
</gene>